<organism evidence="2 3">
    <name type="scientific">Gaoshiqia sediminis</name>
    <dbReference type="NCBI Taxonomy" id="2986998"/>
    <lineage>
        <taxon>Bacteria</taxon>
        <taxon>Pseudomonadati</taxon>
        <taxon>Bacteroidota</taxon>
        <taxon>Bacteroidia</taxon>
        <taxon>Marinilabiliales</taxon>
        <taxon>Prolixibacteraceae</taxon>
        <taxon>Gaoshiqia</taxon>
    </lineage>
</organism>
<dbReference type="Proteomes" id="UP001163821">
    <property type="component" value="Unassembled WGS sequence"/>
</dbReference>
<keyword evidence="3" id="KW-1185">Reference proteome</keyword>
<keyword evidence="2" id="KW-0808">Transferase</keyword>
<evidence type="ECO:0000313" key="2">
    <source>
        <dbReference type="EMBL" id="MCW0482693.1"/>
    </source>
</evidence>
<dbReference type="EMBL" id="JAPAAF010000008">
    <property type="protein sequence ID" value="MCW0482693.1"/>
    <property type="molecule type" value="Genomic_DNA"/>
</dbReference>
<evidence type="ECO:0000259" key="1">
    <source>
        <dbReference type="Pfam" id="PF04230"/>
    </source>
</evidence>
<name>A0AA41YAU5_9BACT</name>
<comment type="caution">
    <text evidence="2">The sequence shown here is derived from an EMBL/GenBank/DDBJ whole genome shotgun (WGS) entry which is preliminary data.</text>
</comment>
<feature type="domain" description="Polysaccharide pyruvyl transferase" evidence="1">
    <location>
        <begin position="14"/>
        <end position="290"/>
    </location>
</feature>
<dbReference type="RefSeq" id="WP_282591298.1">
    <property type="nucleotide sequence ID" value="NZ_JAPAAF010000008.1"/>
</dbReference>
<accession>A0AA41YAU5</accession>
<sequence>MKIGILTFHYSNHNFGAVLQAYSLYKSIESLGHQAYIINFEPEADTIKDRLIAYLIKILGYQFEKFRKEHFPNMLMKTITEEELKGLNNVLDAFVVGSDQVWRYKGNKKLLCTYFFDFVDDEKRKISYAASFGIDKWEANEEISTEISRLIKRFQAVSVREESGVTICRENFGVNAVKVLDPTLLVDRSCFDELIKNTAQNESRNYLAYMLLDETKQNETYFRKFALEKKLKFISIKGKRISRSKNLFYYNHISKWLYYLKHANLVVTDSFHCVVFSIIFRKRFICLANNKRGTTRLLNLLKILNLEKYYFLGLKDFEENYEDEPIDYDSVASILESEKRKSIEFLKTNLT</sequence>
<proteinExistence type="predicted"/>
<protein>
    <submittedName>
        <fullName evidence="2">Polysaccharide pyruvyl transferase family protein</fullName>
    </submittedName>
</protein>
<dbReference type="GO" id="GO:0016740">
    <property type="term" value="F:transferase activity"/>
    <property type="evidence" value="ECO:0007669"/>
    <property type="project" value="UniProtKB-KW"/>
</dbReference>
<reference evidence="2" key="1">
    <citation type="submission" date="2022-10" db="EMBL/GenBank/DDBJ databases">
        <title>Gaoshiqiia sediminis gen. nov., sp. nov., isolated from coastal sediment.</title>
        <authorList>
            <person name="Yu W.X."/>
            <person name="Mu D.S."/>
            <person name="Du J.Z."/>
            <person name="Liang Y.Q."/>
        </authorList>
    </citation>
    <scope>NUCLEOTIDE SEQUENCE</scope>
    <source>
        <strain evidence="2">A06</strain>
    </source>
</reference>
<evidence type="ECO:0000313" key="3">
    <source>
        <dbReference type="Proteomes" id="UP001163821"/>
    </source>
</evidence>
<gene>
    <name evidence="2" type="ORF">N2K84_08140</name>
</gene>
<dbReference type="AlphaFoldDB" id="A0AA41YAU5"/>
<dbReference type="Pfam" id="PF04230">
    <property type="entry name" value="PS_pyruv_trans"/>
    <property type="match status" value="1"/>
</dbReference>
<dbReference type="InterPro" id="IPR007345">
    <property type="entry name" value="Polysacch_pyruvyl_Trfase"/>
</dbReference>